<name>A0A4Q7E3V7_9GAMM</name>
<dbReference type="SMART" id="SM00823">
    <property type="entry name" value="PKS_PP"/>
    <property type="match status" value="1"/>
</dbReference>
<dbReference type="Gene3D" id="2.30.38.10">
    <property type="entry name" value="Luciferase, Domain 3"/>
    <property type="match status" value="2"/>
</dbReference>
<evidence type="ECO:0000256" key="2">
    <source>
        <dbReference type="ARBA" id="ARBA00022450"/>
    </source>
</evidence>
<dbReference type="InterPro" id="IPR010071">
    <property type="entry name" value="AA_adenyl_dom"/>
</dbReference>
<dbReference type="SUPFAM" id="SSF52777">
    <property type="entry name" value="CoA-dependent acyltransferases"/>
    <property type="match status" value="4"/>
</dbReference>
<dbReference type="FunFam" id="3.30.300.30:FF:000015">
    <property type="entry name" value="Nonribosomal peptide synthase SidD"/>
    <property type="match status" value="1"/>
</dbReference>
<dbReference type="InterPro" id="IPR036736">
    <property type="entry name" value="ACP-like_sf"/>
</dbReference>
<evidence type="ECO:0000259" key="4">
    <source>
        <dbReference type="PROSITE" id="PS50075"/>
    </source>
</evidence>
<dbReference type="Pfam" id="PF00550">
    <property type="entry name" value="PP-binding"/>
    <property type="match status" value="1"/>
</dbReference>
<keyword evidence="3" id="KW-0597">Phosphoprotein</keyword>
<evidence type="ECO:0000256" key="3">
    <source>
        <dbReference type="ARBA" id="ARBA00022553"/>
    </source>
</evidence>
<dbReference type="NCBIfam" id="TIGR01733">
    <property type="entry name" value="AA-adenyl-dom"/>
    <property type="match status" value="2"/>
</dbReference>
<dbReference type="Gene3D" id="3.40.50.980">
    <property type="match status" value="4"/>
</dbReference>
<dbReference type="PANTHER" id="PTHR45527:SF1">
    <property type="entry name" value="FATTY ACID SYNTHASE"/>
    <property type="match status" value="1"/>
</dbReference>
<feature type="non-terminal residue" evidence="5">
    <location>
        <position position="2430"/>
    </location>
</feature>
<dbReference type="InterPro" id="IPR006162">
    <property type="entry name" value="Ppantetheine_attach_site"/>
</dbReference>
<keyword evidence="2" id="KW-0596">Phosphopantetheine</keyword>
<dbReference type="InterPro" id="IPR023213">
    <property type="entry name" value="CAT-like_dom_sf"/>
</dbReference>
<comment type="cofactor">
    <cofactor evidence="1">
        <name>pantetheine 4'-phosphate</name>
        <dbReference type="ChEBI" id="CHEBI:47942"/>
    </cofactor>
</comment>
<dbReference type="InterPro" id="IPR045851">
    <property type="entry name" value="AMP-bd_C_sf"/>
</dbReference>
<dbReference type="RefSeq" id="WP_130245882.1">
    <property type="nucleotide sequence ID" value="NZ_PPUZ01000048.1"/>
</dbReference>
<dbReference type="SUPFAM" id="SSF56801">
    <property type="entry name" value="Acetyl-CoA synthetase-like"/>
    <property type="match status" value="2"/>
</dbReference>
<sequence length="2430" mass="274045">MDNISSILALCAKQNVSLSLNEGTIDVSFDDMPTDELLSLLRENKPALITFLQEQQFENESKKSIPCLYKQQAPLSFVQERLWLLQQANPTSAQYNMPSAFFVTGEFNVAVAEKAMHVLIERHEILRTNYHQSLDNEVSPYNLVQKVNQDFKFSIYREDFRCEVGCDNTKQIMERIRYHNCKPFDLSKDLMIRAVLIALEPVQDAADAILLFNMHHIASDGWSMELLVKEFMAIYSGLEQGVNPALDALDIQYSDYAVWQREQGQSQQQASLDYWQKHLQGAPETHNLPLDYSGISHNRGTADLLEASLSKEEVEKLQSLAQKHNMTLFMVLHAAMALTLSCHSNAHDIVIGTPIANRQRPELQGMIGCFVNTLVLRTNTDFADLDSYLEHVRNIHIQAQKHQDVPFEEVLRCANIKRSREHSPLVQVLINMEFDTQTEIQLGQATLRKVADTDKDTLKFDLVLKCKPTESGLSIRWLYNKGMFKSSRFEQINGHFVNLLRSFTQQKQALTSASMLSSEEKSLIEQNANGELVDYPKNELINTLFEKQACDFPDQIALMFESESMTYQQLDSKANQLAHWLRAEGVKSGCLVGVHLNRSLALPVALLAIMKAGGAFVPIDPEYPDSRVEQILDDTQLQVIITESAHGDSPKYNSITRIDTDAAVFEQKLQHYPATLPEVIEPHDSSSLVYVMYTSGSTGKPKGVMIEHRSLQCRLYWMQCEFQMTHSDRLLQKTPITFDPSMCELFWTLCYGGTLVLARPQGHRDPVYLSELMAEQNITITHFVPSMLNAFLENQFACLAKSVRLLISSGEALSESTVQRVFVQNATMRFVNLYGPTEATIDVAWYECHPESTGIIPIGKPVYNTELLILDKHLSLCPVGVIGELHIAGELLARGYWKNTALTDAAFIAHPYQAEKKLYKTGDLARVDNNGNIEYLGRIDQQVKIRGNRIELSEVELCIGQIPTIESNVVKVFNHNGNTELAAFIKTSQPAELADLKRSVMGHLKQKLPGYMIPNHITQVAQWPLTTSGKVDRKQLHVDTQQRTSEAVEQPTSTLEKVLHDIWTKELSVEQMSVNDDFFESGGHSILGMRIINELQQHLNQVIHITAIFEAPTIRTMAEWLQEKYANALVKQGWLEVDDSDTQPDETELTASDFEQFSSLLPSVEHKGVAQQKIDEKVVFILAPPRSGTTLLRVMLSGHAMLFSPPELELLWFETLGQRAEYFTGRQSFWREGTLEALKNLKQIDGFNAEQLLTQYEQDDISISAFYRNLIDLSDGRILVDKTPTYAYRLSSLEMAEKIFPNAHYIHLVRHPAGMINSFEKASLDQILYLNKHDYSSAKLAELVWSESQKNINQFLANVPSQRQLQVHFEDLVSESDSVMRTICEFLEIEFAAEVLDPYANLDSSMTQGNHAGSRMLGDVKFHQHSKIEQSVATQWRQSMSNEQLSGLTQSVAGRLDIPDFNETLTKYMDGHTSRPEQLPLSYSQQRLLLIDRVQNGSAEYNMPVAFDVDGQFNLEVAQKAFNALIARHEILRTQYRYDGKSYYQEIVSNPNFEMDVVDLSVDEQVVQIEKINQIKEQFNSYAFDLTNELILRACFIRTEGAHTSCSGVLLLNIHHIASDGFSMGIFAKEFVQCYRDLYNGDEVSLAPLQVQYADYANWQRIWLRGDTLNKQMAYWKNQLQDLPAVHSLPLDKPRREVKAARSRVYRTKFDKNQTNILLEFCQSRGATLFMGLHSLFSVLLSRYSNETDIVIGTPVANREQHEITNNIGFFVNMLVLRSDLSERPSFSELLHQSKQTLTKGYSHQQVPFEQLVEALQPERSVLHTPLFQVALVLQPNDESVFELPQATLSARQNDERFGKYDLVLNVGESEQGLTLGWEYSTALFNEDTIATMAEHFHNLLQAMLNKPDVSVFALPMLSESEVSLQQTQWNETKFDYDKSKCLHQLFEHQVKLTPTQVAVEFANESLTYAQLNSKANRLANLLIESGVKPNSKVGIYLERSTEMLIAVMATMKAGAAYVPLEPSYPRKRIEVMLEDAQIKITLTNATLVDSFPSSAVQVLTLNNAVTDERWLADYSDDNLSTEVAKISAQNLAYILYTSGSTGRPKGVMVSHQSVVNYLTHAKAHYLNDTLVGAVVSSPLAFDATLTTLLTPLTAGKVVRILAAGDGELDCLAAQLQDTQDWLFKITPAHLEALSQMLSNAGENTAQHHIVVGGEQLSYALLAQVTERLLPNCTFTNEYGPTETVVGCSTYTIAPQSAEQKLPRTGAVPIGKPICNTRLYVLSPDMQAQPVNSIGELYIGGDGVTLGYLNRLEQTQHSFITHPAVQGERLYRTGDLVRWGSDGELMFVGRMDNQVKIRGFRIELDEIEHALLQHPGVSNAVVMVQQEDTACLAAYIVVDTQAELTQIQAELANTLPKHFIPDLWVSLDAM</sequence>
<feature type="domain" description="Carrier" evidence="4">
    <location>
        <begin position="1050"/>
        <end position="1125"/>
    </location>
</feature>
<dbReference type="Gene3D" id="3.40.50.300">
    <property type="entry name" value="P-loop containing nucleotide triphosphate hydrolases"/>
    <property type="match status" value="1"/>
</dbReference>
<dbReference type="Gene3D" id="3.30.559.30">
    <property type="entry name" value="Nonribosomal peptide synthetase, condensation domain"/>
    <property type="match status" value="2"/>
</dbReference>
<dbReference type="Gene3D" id="3.30.559.10">
    <property type="entry name" value="Chloramphenicol acetyltransferase-like domain"/>
    <property type="match status" value="2"/>
</dbReference>
<dbReference type="GO" id="GO:0005829">
    <property type="term" value="C:cytosol"/>
    <property type="evidence" value="ECO:0007669"/>
    <property type="project" value="TreeGrafter"/>
</dbReference>
<dbReference type="SUPFAM" id="SSF52540">
    <property type="entry name" value="P-loop containing nucleoside triphosphate hydrolases"/>
    <property type="match status" value="1"/>
</dbReference>
<dbReference type="FunFam" id="3.40.50.12780:FF:000012">
    <property type="entry name" value="Non-ribosomal peptide synthetase"/>
    <property type="match status" value="1"/>
</dbReference>
<dbReference type="GO" id="GO:0047527">
    <property type="term" value="F:2,3-dihydroxybenzoate-serine ligase activity"/>
    <property type="evidence" value="ECO:0007669"/>
    <property type="project" value="TreeGrafter"/>
</dbReference>
<dbReference type="FunFam" id="3.40.50.980:FF:000002">
    <property type="entry name" value="Enterobactin synthetase component F"/>
    <property type="match status" value="1"/>
</dbReference>
<dbReference type="EMBL" id="PPUZ01000048">
    <property type="protein sequence ID" value="RZM76717.1"/>
    <property type="molecule type" value="Genomic_DNA"/>
</dbReference>
<protein>
    <recommendedName>
        <fullName evidence="4">Carrier domain-containing protein</fullName>
    </recommendedName>
</protein>
<evidence type="ECO:0000313" key="6">
    <source>
        <dbReference type="Proteomes" id="UP000292345"/>
    </source>
</evidence>
<dbReference type="PROSITE" id="PS00012">
    <property type="entry name" value="PHOSPHOPANTETHEINE"/>
    <property type="match status" value="1"/>
</dbReference>
<proteinExistence type="predicted"/>
<dbReference type="Proteomes" id="UP000292345">
    <property type="component" value="Unassembled WGS sequence"/>
</dbReference>
<dbReference type="InterPro" id="IPR001242">
    <property type="entry name" value="Condensation_dom"/>
</dbReference>
<dbReference type="Pfam" id="PF13469">
    <property type="entry name" value="Sulfotransfer_3"/>
    <property type="match status" value="1"/>
</dbReference>
<dbReference type="InterPro" id="IPR009081">
    <property type="entry name" value="PP-bd_ACP"/>
</dbReference>
<evidence type="ECO:0000256" key="1">
    <source>
        <dbReference type="ARBA" id="ARBA00001957"/>
    </source>
</evidence>
<dbReference type="GO" id="GO:0043041">
    <property type="term" value="P:amino acid activation for nonribosomal peptide biosynthetic process"/>
    <property type="evidence" value="ECO:0007669"/>
    <property type="project" value="TreeGrafter"/>
</dbReference>
<dbReference type="InterPro" id="IPR020806">
    <property type="entry name" value="PKS_PP-bd"/>
</dbReference>
<dbReference type="PROSITE" id="PS00455">
    <property type="entry name" value="AMP_BINDING"/>
    <property type="match status" value="2"/>
</dbReference>
<dbReference type="SUPFAM" id="SSF47336">
    <property type="entry name" value="ACP-like"/>
    <property type="match status" value="1"/>
</dbReference>
<dbReference type="GO" id="GO:0009366">
    <property type="term" value="C:enterobactin synthetase complex"/>
    <property type="evidence" value="ECO:0007669"/>
    <property type="project" value="TreeGrafter"/>
</dbReference>
<dbReference type="FunFam" id="1.10.1200.10:FF:000016">
    <property type="entry name" value="Non-ribosomal peptide synthase"/>
    <property type="match status" value="1"/>
</dbReference>
<dbReference type="GO" id="GO:0009239">
    <property type="term" value="P:enterobactin biosynthetic process"/>
    <property type="evidence" value="ECO:0007669"/>
    <property type="project" value="TreeGrafter"/>
</dbReference>
<dbReference type="InterPro" id="IPR020845">
    <property type="entry name" value="AMP-binding_CS"/>
</dbReference>
<organism evidence="5 6">
    <name type="scientific">Pseudoalteromonas rubra</name>
    <dbReference type="NCBI Taxonomy" id="43658"/>
    <lineage>
        <taxon>Bacteria</taxon>
        <taxon>Pseudomonadati</taxon>
        <taxon>Pseudomonadota</taxon>
        <taxon>Gammaproteobacteria</taxon>
        <taxon>Alteromonadales</taxon>
        <taxon>Pseudoalteromonadaceae</taxon>
        <taxon>Pseudoalteromonas</taxon>
    </lineage>
</organism>
<comment type="caution">
    <text evidence="5">The sequence shown here is derived from an EMBL/GenBank/DDBJ whole genome shotgun (WGS) entry which is preliminary data.</text>
</comment>
<evidence type="ECO:0000313" key="5">
    <source>
        <dbReference type="EMBL" id="RZM76717.1"/>
    </source>
</evidence>
<dbReference type="GO" id="GO:0031177">
    <property type="term" value="F:phosphopantetheine binding"/>
    <property type="evidence" value="ECO:0007669"/>
    <property type="project" value="InterPro"/>
</dbReference>
<dbReference type="PROSITE" id="PS50075">
    <property type="entry name" value="CARRIER"/>
    <property type="match status" value="1"/>
</dbReference>
<dbReference type="GO" id="GO:0072330">
    <property type="term" value="P:monocarboxylic acid biosynthetic process"/>
    <property type="evidence" value="ECO:0007669"/>
    <property type="project" value="UniProtKB-ARBA"/>
</dbReference>
<dbReference type="InterPro" id="IPR000873">
    <property type="entry name" value="AMP-dep_synth/lig_dom"/>
</dbReference>
<dbReference type="Pfam" id="PF00668">
    <property type="entry name" value="Condensation"/>
    <property type="match status" value="2"/>
</dbReference>
<dbReference type="Pfam" id="PF00501">
    <property type="entry name" value="AMP-binding"/>
    <property type="match status" value="2"/>
</dbReference>
<reference evidence="5 6" key="1">
    <citation type="submission" date="2018-01" db="EMBL/GenBank/DDBJ databases">
        <title>Co-occurrence of chitin degradation, pigmentation and bioactivity in marine Pseudoalteromonas.</title>
        <authorList>
            <person name="Paulsen S."/>
            <person name="Gram L."/>
            <person name="Machado H."/>
        </authorList>
    </citation>
    <scope>NUCLEOTIDE SEQUENCE [LARGE SCALE GENOMIC DNA]</scope>
    <source>
        <strain evidence="5 6">S1946</strain>
    </source>
</reference>
<dbReference type="CDD" id="cd05930">
    <property type="entry name" value="A_NRPS"/>
    <property type="match status" value="2"/>
</dbReference>
<dbReference type="Gene3D" id="3.30.300.30">
    <property type="match status" value="2"/>
</dbReference>
<accession>A0A4Q7E3V7</accession>
<dbReference type="InterPro" id="IPR027417">
    <property type="entry name" value="P-loop_NTPase"/>
</dbReference>
<dbReference type="CDD" id="cd19531">
    <property type="entry name" value="LCL_NRPS-like"/>
    <property type="match status" value="2"/>
</dbReference>
<dbReference type="Gene3D" id="1.10.1200.10">
    <property type="entry name" value="ACP-like"/>
    <property type="match status" value="1"/>
</dbReference>
<gene>
    <name evidence="5" type="ORF">C3B51_17470</name>
</gene>
<dbReference type="PANTHER" id="PTHR45527">
    <property type="entry name" value="NONRIBOSOMAL PEPTIDE SYNTHETASE"/>
    <property type="match status" value="1"/>
</dbReference>
<dbReference type="FunFam" id="3.40.50.980:FF:000001">
    <property type="entry name" value="Non-ribosomal peptide synthetase"/>
    <property type="match status" value="2"/>
</dbReference>
<dbReference type="NCBIfam" id="NF003417">
    <property type="entry name" value="PRK04813.1"/>
    <property type="match status" value="2"/>
</dbReference>